<comment type="caution">
    <text evidence="3">The sequence shown here is derived from an EMBL/GenBank/DDBJ whole genome shotgun (WGS) entry which is preliminary data.</text>
</comment>
<keyword evidence="1" id="KW-0472">Membrane</keyword>
<dbReference type="EMBL" id="JBHTJA010000156">
    <property type="protein sequence ID" value="MFD0905687.1"/>
    <property type="molecule type" value="Genomic_DNA"/>
</dbReference>
<dbReference type="Pfam" id="PF10756">
    <property type="entry name" value="bPH_6"/>
    <property type="match status" value="1"/>
</dbReference>
<reference evidence="4" key="1">
    <citation type="journal article" date="2019" name="Int. J. Syst. Evol. Microbiol.">
        <title>The Global Catalogue of Microorganisms (GCM) 10K type strain sequencing project: providing services to taxonomists for standard genome sequencing and annotation.</title>
        <authorList>
            <consortium name="The Broad Institute Genomics Platform"/>
            <consortium name="The Broad Institute Genome Sequencing Center for Infectious Disease"/>
            <person name="Wu L."/>
            <person name="Ma J."/>
        </authorList>
    </citation>
    <scope>NUCLEOTIDE SEQUENCE [LARGE SCALE GENOMIC DNA]</scope>
    <source>
        <strain evidence="4">JCM 31202</strain>
    </source>
</reference>
<proteinExistence type="predicted"/>
<evidence type="ECO:0000259" key="2">
    <source>
        <dbReference type="Pfam" id="PF10756"/>
    </source>
</evidence>
<dbReference type="InterPro" id="IPR019692">
    <property type="entry name" value="CFP-6_PH"/>
</dbReference>
<gene>
    <name evidence="3" type="ORF">ACFQ11_35310</name>
</gene>
<keyword evidence="1" id="KW-1133">Transmembrane helix</keyword>
<accession>A0ABW3F259</accession>
<organism evidence="3 4">
    <name type="scientific">Actinomadura sediminis</name>
    <dbReference type="NCBI Taxonomy" id="1038904"/>
    <lineage>
        <taxon>Bacteria</taxon>
        <taxon>Bacillati</taxon>
        <taxon>Actinomycetota</taxon>
        <taxon>Actinomycetes</taxon>
        <taxon>Streptosporangiales</taxon>
        <taxon>Thermomonosporaceae</taxon>
        <taxon>Actinomadura</taxon>
    </lineage>
</organism>
<dbReference type="RefSeq" id="WP_378306844.1">
    <property type="nucleotide sequence ID" value="NZ_JBHTJA010000156.1"/>
</dbReference>
<protein>
    <submittedName>
        <fullName evidence="3">PH domain-containing protein</fullName>
    </submittedName>
</protein>
<feature type="domain" description="Low molecular weight protein antigen 6 PH" evidence="2">
    <location>
        <begin position="66"/>
        <end position="134"/>
    </location>
</feature>
<evidence type="ECO:0000313" key="3">
    <source>
        <dbReference type="EMBL" id="MFD0905687.1"/>
    </source>
</evidence>
<evidence type="ECO:0000313" key="4">
    <source>
        <dbReference type="Proteomes" id="UP001596972"/>
    </source>
</evidence>
<keyword evidence="4" id="KW-1185">Reference proteome</keyword>
<feature type="transmembrane region" description="Helical" evidence="1">
    <location>
        <begin position="18"/>
        <end position="42"/>
    </location>
</feature>
<dbReference type="Proteomes" id="UP001596972">
    <property type="component" value="Unassembled WGS sequence"/>
</dbReference>
<evidence type="ECO:0000256" key="1">
    <source>
        <dbReference type="SAM" id="Phobius"/>
    </source>
</evidence>
<name>A0ABW3F259_9ACTN</name>
<sequence>MTETPALPTEWRPRTTRLVAYATAGAIILAMIVLAVFVAPQFTIVDRVLMVLFGVGLAWILHMLARCRVTADESGLTVVNAFRTRRLEWPEVLDVTMTAGDPWPRLDLSDGTALGVMGINGAEKKLAARQVTELAALLKARGEAPDRP</sequence>
<keyword evidence="1" id="KW-0812">Transmembrane</keyword>
<feature type="transmembrane region" description="Helical" evidence="1">
    <location>
        <begin position="48"/>
        <end position="65"/>
    </location>
</feature>